<keyword evidence="3" id="KW-1185">Reference proteome</keyword>
<dbReference type="InterPro" id="IPR011009">
    <property type="entry name" value="Kinase-like_dom_sf"/>
</dbReference>
<evidence type="ECO:0000313" key="2">
    <source>
        <dbReference type="EMBL" id="CAA7039751.1"/>
    </source>
</evidence>
<dbReference type="PANTHER" id="PTHR45621">
    <property type="entry name" value="OS01G0588500 PROTEIN-RELATED"/>
    <property type="match status" value="1"/>
</dbReference>
<gene>
    <name evidence="2" type="ORF">MERR_LOCUS26986</name>
</gene>
<name>A0A6D2JUK7_9BRAS</name>
<dbReference type="AlphaFoldDB" id="A0A6D2JUK7"/>
<reference evidence="2" key="1">
    <citation type="submission" date="2020-01" db="EMBL/GenBank/DDBJ databases">
        <authorList>
            <person name="Mishra B."/>
        </authorList>
    </citation>
    <scope>NUCLEOTIDE SEQUENCE [LARGE SCALE GENOMIC DNA]</scope>
</reference>
<dbReference type="Pfam" id="PF00069">
    <property type="entry name" value="Pkinase"/>
    <property type="match status" value="1"/>
</dbReference>
<feature type="domain" description="Protein kinase" evidence="1">
    <location>
        <begin position="1"/>
        <end position="181"/>
    </location>
</feature>
<sequence length="185" mass="21358">MFLSTEGDALPWEIRIKIAIGTAQALSFLHSIKNSPLNQELRMHNIMLDEQYNAKLFYLASNKQWLKPYLEDGFTFVGKSKYLPPEMFLKSGPFGMEADVYTFGVILLDLLSNLHVRSRSLLHLNYKIDKMIEEINDPRLGRDYPVSAATQMCTLLKRCTMEDKKKRPLMQEVLDVLNDIAEIKD</sequence>
<proteinExistence type="predicted"/>
<dbReference type="OrthoDB" id="1111890at2759"/>
<dbReference type="SUPFAM" id="SSF56112">
    <property type="entry name" value="Protein kinase-like (PK-like)"/>
    <property type="match status" value="1"/>
</dbReference>
<evidence type="ECO:0000313" key="3">
    <source>
        <dbReference type="Proteomes" id="UP000467841"/>
    </source>
</evidence>
<dbReference type="GO" id="GO:0005524">
    <property type="term" value="F:ATP binding"/>
    <property type="evidence" value="ECO:0007669"/>
    <property type="project" value="InterPro"/>
</dbReference>
<dbReference type="Gene3D" id="1.10.510.10">
    <property type="entry name" value="Transferase(Phosphotransferase) domain 1"/>
    <property type="match status" value="1"/>
</dbReference>
<protein>
    <recommendedName>
        <fullName evidence="1">Protein kinase domain-containing protein</fullName>
    </recommendedName>
</protein>
<dbReference type="InterPro" id="IPR000719">
    <property type="entry name" value="Prot_kinase_dom"/>
</dbReference>
<dbReference type="PROSITE" id="PS50011">
    <property type="entry name" value="PROTEIN_KINASE_DOM"/>
    <property type="match status" value="1"/>
</dbReference>
<evidence type="ECO:0000259" key="1">
    <source>
        <dbReference type="PROSITE" id="PS50011"/>
    </source>
</evidence>
<dbReference type="GO" id="GO:0004672">
    <property type="term" value="F:protein kinase activity"/>
    <property type="evidence" value="ECO:0007669"/>
    <property type="project" value="InterPro"/>
</dbReference>
<dbReference type="InterPro" id="IPR050823">
    <property type="entry name" value="Plant_Ser_Thr_Prot_Kinase"/>
</dbReference>
<dbReference type="Proteomes" id="UP000467841">
    <property type="component" value="Unassembled WGS sequence"/>
</dbReference>
<dbReference type="EMBL" id="CACVBM020001218">
    <property type="protein sequence ID" value="CAA7039751.1"/>
    <property type="molecule type" value="Genomic_DNA"/>
</dbReference>
<comment type="caution">
    <text evidence="2">The sequence shown here is derived from an EMBL/GenBank/DDBJ whole genome shotgun (WGS) entry which is preliminary data.</text>
</comment>
<accession>A0A6D2JUK7</accession>
<organism evidence="2 3">
    <name type="scientific">Microthlaspi erraticum</name>
    <dbReference type="NCBI Taxonomy" id="1685480"/>
    <lineage>
        <taxon>Eukaryota</taxon>
        <taxon>Viridiplantae</taxon>
        <taxon>Streptophyta</taxon>
        <taxon>Embryophyta</taxon>
        <taxon>Tracheophyta</taxon>
        <taxon>Spermatophyta</taxon>
        <taxon>Magnoliopsida</taxon>
        <taxon>eudicotyledons</taxon>
        <taxon>Gunneridae</taxon>
        <taxon>Pentapetalae</taxon>
        <taxon>rosids</taxon>
        <taxon>malvids</taxon>
        <taxon>Brassicales</taxon>
        <taxon>Brassicaceae</taxon>
        <taxon>Coluteocarpeae</taxon>
        <taxon>Microthlaspi</taxon>
    </lineage>
</organism>